<evidence type="ECO:0000256" key="8">
    <source>
        <dbReference type="ARBA" id="ARBA00023136"/>
    </source>
</evidence>
<dbReference type="PANTHER" id="PTHR24062">
    <property type="entry name" value="VOMERONASAL TYPE-1 RECEPTOR"/>
    <property type="match status" value="1"/>
</dbReference>
<evidence type="ECO:0000256" key="6">
    <source>
        <dbReference type="ARBA" id="ARBA00022989"/>
    </source>
</evidence>
<evidence type="ECO:0000313" key="13">
    <source>
        <dbReference type="Proteomes" id="UP000002279"/>
    </source>
</evidence>
<dbReference type="Pfam" id="PF03402">
    <property type="entry name" value="V1R"/>
    <property type="match status" value="1"/>
</dbReference>
<sequence>MDWLQGNLPSILRRGIQITRFCNLISIILLLIMSLFQTGIGLMGNLTLFVVYVRVCITQPHSKKPTDPTLTHLTMANTATLLTQGIPAVILAIGREKTSDTVGCWIIIYVRRVSNGLSICTTCLLTVFQAITISPSTSWWGQTKHKAPRYILSSFLFFYILNVLMYISILATTVTKYFRLNDTKTFLATCYPFICHWVLINTDPQVSRPHHLLRKVKDPSPSLGFGADQQVSSLPYPLPTAPL</sequence>
<keyword evidence="4 11" id="KW-0589">Pheromone response</keyword>
<evidence type="ECO:0000256" key="4">
    <source>
        <dbReference type="ARBA" id="ARBA00022507"/>
    </source>
</evidence>
<keyword evidence="10 11" id="KW-0807">Transducer</keyword>
<comment type="subcellular location">
    <subcellularLocation>
        <location evidence="1 11">Cell membrane</location>
        <topology evidence="1 11">Multi-pass membrane protein</topology>
    </subcellularLocation>
</comment>
<reference evidence="12" key="3">
    <citation type="submission" date="2025-09" db="UniProtKB">
        <authorList>
            <consortium name="Ensembl"/>
        </authorList>
    </citation>
    <scope>IDENTIFICATION</scope>
    <source>
        <strain evidence="12">Glennie</strain>
    </source>
</reference>
<keyword evidence="9 11" id="KW-0675">Receptor</keyword>
<dbReference type="AlphaFoldDB" id="F7BPV0"/>
<keyword evidence="13" id="KW-1185">Reference proteome</keyword>
<dbReference type="SUPFAM" id="SSF81321">
    <property type="entry name" value="Family A G protein-coupled receptor-like"/>
    <property type="match status" value="1"/>
</dbReference>
<evidence type="ECO:0000256" key="10">
    <source>
        <dbReference type="ARBA" id="ARBA00023224"/>
    </source>
</evidence>
<reference evidence="12 13" key="1">
    <citation type="journal article" date="2008" name="Nature">
        <title>Genome analysis of the platypus reveals unique signatures of evolution.</title>
        <authorList>
            <person name="Warren W.C."/>
            <person name="Hillier L.W."/>
            <person name="Marshall Graves J.A."/>
            <person name="Birney E."/>
            <person name="Ponting C.P."/>
            <person name="Grutzner F."/>
            <person name="Belov K."/>
            <person name="Miller W."/>
            <person name="Clarke L."/>
            <person name="Chinwalla A.T."/>
            <person name="Yang S.P."/>
            <person name="Heger A."/>
            <person name="Locke D.P."/>
            <person name="Miethke P."/>
            <person name="Waters P.D."/>
            <person name="Veyrunes F."/>
            <person name="Fulton L."/>
            <person name="Fulton B."/>
            <person name="Graves T."/>
            <person name="Wallis J."/>
            <person name="Puente X.S."/>
            <person name="Lopez-Otin C."/>
            <person name="Ordonez G.R."/>
            <person name="Eichler E.E."/>
            <person name="Chen L."/>
            <person name="Cheng Z."/>
            <person name="Deakin J.E."/>
            <person name="Alsop A."/>
            <person name="Thompson K."/>
            <person name="Kirby P."/>
            <person name="Papenfuss A.T."/>
            <person name="Wakefield M.J."/>
            <person name="Olender T."/>
            <person name="Lancet D."/>
            <person name="Huttley G.A."/>
            <person name="Smit A.F."/>
            <person name="Pask A."/>
            <person name="Temple-Smith P."/>
            <person name="Batzer M.A."/>
            <person name="Walker J.A."/>
            <person name="Konkel M.K."/>
            <person name="Harris R.S."/>
            <person name="Whittington C.M."/>
            <person name="Wong E.S."/>
            <person name="Gemmell N.J."/>
            <person name="Buschiazzo E."/>
            <person name="Vargas Jentzsch I.M."/>
            <person name="Merkel A."/>
            <person name="Schmitz J."/>
            <person name="Zemann A."/>
            <person name="Churakov G."/>
            <person name="Kriegs J.O."/>
            <person name="Brosius J."/>
            <person name="Murchison E.P."/>
            <person name="Sachidanandam R."/>
            <person name="Smith C."/>
            <person name="Hannon G.J."/>
            <person name="Tsend-Ayush E."/>
            <person name="McMillan D."/>
            <person name="Attenborough R."/>
            <person name="Rens W."/>
            <person name="Ferguson-Smith M."/>
            <person name="Lefevre C.M."/>
            <person name="Sharp J.A."/>
            <person name="Nicholas K.R."/>
            <person name="Ray D.A."/>
            <person name="Kube M."/>
            <person name="Reinhardt R."/>
            <person name="Pringle T.H."/>
            <person name="Taylor J."/>
            <person name="Jones R.C."/>
            <person name="Nixon B."/>
            <person name="Dacheux J.L."/>
            <person name="Niwa H."/>
            <person name="Sekita Y."/>
            <person name="Huang X."/>
            <person name="Stark A."/>
            <person name="Kheradpour P."/>
            <person name="Kellis M."/>
            <person name="Flicek P."/>
            <person name="Chen Y."/>
            <person name="Webber C."/>
            <person name="Hardison R."/>
            <person name="Nelson J."/>
            <person name="Hallsworth-Pepin K."/>
            <person name="Delehaunty K."/>
            <person name="Markovic C."/>
            <person name="Minx P."/>
            <person name="Feng Y."/>
            <person name="Kremitzki C."/>
            <person name="Mitreva M."/>
            <person name="Glasscock J."/>
            <person name="Wylie T."/>
            <person name="Wohldmann P."/>
            <person name="Thiru P."/>
            <person name="Nhan M.N."/>
            <person name="Pohl C.S."/>
            <person name="Smith S.M."/>
            <person name="Hou S."/>
            <person name="Nefedov M."/>
            <person name="de Jong P.J."/>
            <person name="Renfree M.B."/>
            <person name="Mardis E.R."/>
            <person name="Wilson R.K."/>
        </authorList>
    </citation>
    <scope>NUCLEOTIDE SEQUENCE [LARGE SCALE GENOMIC DNA]</scope>
    <source>
        <strain evidence="12 13">Glennie</strain>
    </source>
</reference>
<keyword evidence="3 11" id="KW-1003">Cell membrane</keyword>
<dbReference type="InterPro" id="IPR004072">
    <property type="entry name" value="Vmron_rcpt_1"/>
</dbReference>
<feature type="transmembrane region" description="Helical" evidence="11">
    <location>
        <begin position="73"/>
        <end position="93"/>
    </location>
</feature>
<dbReference type="OMA" id="YLERVAC"/>
<keyword evidence="5 11" id="KW-0812">Transmembrane</keyword>
<keyword evidence="8 11" id="KW-0472">Membrane</keyword>
<dbReference type="InParanoid" id="F7BPV0"/>
<feature type="transmembrane region" description="Helical" evidence="11">
    <location>
        <begin position="113"/>
        <end position="131"/>
    </location>
</feature>
<dbReference type="Ensembl" id="ENSOANT00000029277.2">
    <property type="protein sequence ID" value="ENSOANP00000025473.2"/>
    <property type="gene ID" value="ENSOANG00000020063.2"/>
</dbReference>
<evidence type="ECO:0000256" key="3">
    <source>
        <dbReference type="ARBA" id="ARBA00022475"/>
    </source>
</evidence>
<accession>F7BPV0</accession>
<comment type="similarity">
    <text evidence="2 11">Belongs to the G-protein coupled receptor 1 family.</text>
</comment>
<keyword evidence="6 11" id="KW-1133">Transmembrane helix</keyword>
<dbReference type="Gene3D" id="1.20.1070.10">
    <property type="entry name" value="Rhodopsin 7-helix transmembrane proteins"/>
    <property type="match status" value="1"/>
</dbReference>
<keyword evidence="7 11" id="KW-0297">G-protein coupled receptor</keyword>
<evidence type="ECO:0000313" key="12">
    <source>
        <dbReference type="Ensembl" id="ENSOANP00000025473.2"/>
    </source>
</evidence>
<feature type="transmembrane region" description="Helical" evidence="11">
    <location>
        <begin position="151"/>
        <end position="174"/>
    </location>
</feature>
<comment type="caution">
    <text evidence="11">Lacks conserved residue(s) required for the propagation of feature annotation.</text>
</comment>
<name>F7BPV0_ORNAN</name>
<evidence type="ECO:0000256" key="9">
    <source>
        <dbReference type="ARBA" id="ARBA00023170"/>
    </source>
</evidence>
<evidence type="ECO:0000256" key="11">
    <source>
        <dbReference type="RuleBase" id="RU364061"/>
    </source>
</evidence>
<dbReference type="GO" id="GO:0005886">
    <property type="term" value="C:plasma membrane"/>
    <property type="evidence" value="ECO:0000318"/>
    <property type="project" value="GO_Central"/>
</dbReference>
<evidence type="ECO:0000256" key="5">
    <source>
        <dbReference type="ARBA" id="ARBA00022692"/>
    </source>
</evidence>
<evidence type="ECO:0000256" key="1">
    <source>
        <dbReference type="ARBA" id="ARBA00004651"/>
    </source>
</evidence>
<evidence type="ECO:0000256" key="7">
    <source>
        <dbReference type="ARBA" id="ARBA00023040"/>
    </source>
</evidence>
<evidence type="ECO:0000256" key="2">
    <source>
        <dbReference type="ARBA" id="ARBA00010663"/>
    </source>
</evidence>
<feature type="transmembrane region" description="Helical" evidence="11">
    <location>
        <begin position="21"/>
        <end position="53"/>
    </location>
</feature>
<protein>
    <recommendedName>
        <fullName evidence="11">Vomeronasal type-1 receptor</fullName>
    </recommendedName>
</protein>
<organism evidence="12 13">
    <name type="scientific">Ornithorhynchus anatinus</name>
    <name type="common">Duckbill platypus</name>
    <dbReference type="NCBI Taxonomy" id="9258"/>
    <lineage>
        <taxon>Eukaryota</taxon>
        <taxon>Metazoa</taxon>
        <taxon>Chordata</taxon>
        <taxon>Craniata</taxon>
        <taxon>Vertebrata</taxon>
        <taxon>Euteleostomi</taxon>
        <taxon>Mammalia</taxon>
        <taxon>Monotremata</taxon>
        <taxon>Ornithorhynchidae</taxon>
        <taxon>Ornithorhynchus</taxon>
    </lineage>
</organism>
<proteinExistence type="inferred from homology"/>
<dbReference type="GO" id="GO:0016503">
    <property type="term" value="F:pheromone receptor activity"/>
    <property type="evidence" value="ECO:0007669"/>
    <property type="project" value="InterPro"/>
</dbReference>
<reference evidence="12" key="2">
    <citation type="submission" date="2025-08" db="UniProtKB">
        <authorList>
            <consortium name="Ensembl"/>
        </authorList>
    </citation>
    <scope>IDENTIFICATION</scope>
    <source>
        <strain evidence="12">Glennie</strain>
    </source>
</reference>
<dbReference type="GO" id="GO:0019236">
    <property type="term" value="P:response to pheromone"/>
    <property type="evidence" value="ECO:0007669"/>
    <property type="project" value="UniProtKB-KW"/>
</dbReference>
<dbReference type="Proteomes" id="UP000002279">
    <property type="component" value="Chromosome X5"/>
</dbReference>
<dbReference type="GO" id="GO:0005550">
    <property type="term" value="F:pheromone binding"/>
    <property type="evidence" value="ECO:0000318"/>
    <property type="project" value="GO_Central"/>
</dbReference>
<dbReference type="GeneTree" id="ENSGT00960000186612"/>